<feature type="region of interest" description="Disordered" evidence="1">
    <location>
        <begin position="201"/>
        <end position="306"/>
    </location>
</feature>
<dbReference type="PANTHER" id="PTHR37456">
    <property type="entry name" value="SI:CH211-266K2.1"/>
    <property type="match status" value="1"/>
</dbReference>
<evidence type="ECO:0000313" key="3">
    <source>
        <dbReference type="EMBL" id="JAI65506.1"/>
    </source>
</evidence>
<dbReference type="EMBL" id="GDRN01059323">
    <property type="protein sequence ID" value="JAI65506.1"/>
    <property type="molecule type" value="Transcribed_RNA"/>
</dbReference>
<evidence type="ECO:0000256" key="1">
    <source>
        <dbReference type="SAM" id="MobiDB-lite"/>
    </source>
</evidence>
<keyword evidence="2" id="KW-0732">Signal</keyword>
<sequence length="306" mass="32101">MSPHLVVFVGVVVLVLCGSARGVTETGLQELTALDVVLRDLQGILVTHPQPGPLATLTEPLAGVWNASGNEGASPAEGGLSFLSSHVPVESDEQSGEAAPVRPSRRKKRVSPTPPPSRCPIVQLPEYLSKWEQLKYLVTAQMVGCHHHGDCCHRRPDPCPYKAEVLAARLALLEEQLREVDRLEARLKIHFTLLNSIQASAKYPGQPGERGAPGRKGHQGFKGLSGYPGGPGTCRITGQADPPSAGPPGPQGNKGNPGAPGDKVCGCDGDKGDPGSQGASRRGAPGPRGLKGQKGDRGRDLPLFHG</sequence>
<feature type="compositionally biased region" description="Low complexity" evidence="1">
    <location>
        <begin position="278"/>
        <end position="288"/>
    </location>
</feature>
<feature type="compositionally biased region" description="Basic and acidic residues" evidence="1">
    <location>
        <begin position="293"/>
        <end position="306"/>
    </location>
</feature>
<feature type="chain" id="PRO_5006070520" evidence="2">
    <location>
        <begin position="23"/>
        <end position="306"/>
    </location>
</feature>
<evidence type="ECO:0000256" key="2">
    <source>
        <dbReference type="SAM" id="SignalP"/>
    </source>
</evidence>
<feature type="signal peptide" evidence="2">
    <location>
        <begin position="1"/>
        <end position="22"/>
    </location>
</feature>
<dbReference type="PANTHER" id="PTHR37456:SF4">
    <property type="entry name" value="COLLAGEN ALPHA-1(XXIII) CHAIN"/>
    <property type="match status" value="1"/>
</dbReference>
<dbReference type="AlphaFoldDB" id="A0A0P4WFP0"/>
<proteinExistence type="predicted"/>
<name>A0A0P4WFP0_SCYOL</name>
<dbReference type="InterPro" id="IPR050938">
    <property type="entry name" value="Collagen_Structural_Proteins"/>
</dbReference>
<feature type="region of interest" description="Disordered" evidence="1">
    <location>
        <begin position="89"/>
        <end position="117"/>
    </location>
</feature>
<feature type="compositionally biased region" description="Low complexity" evidence="1">
    <location>
        <begin position="251"/>
        <end position="267"/>
    </location>
</feature>
<accession>A0A0P4WFP0</accession>
<organism evidence="3">
    <name type="scientific">Scylla olivacea</name>
    <name type="common">Orange mud crab</name>
    <name type="synonym">Cancer olivacea</name>
    <dbReference type="NCBI Taxonomy" id="85551"/>
    <lineage>
        <taxon>Eukaryota</taxon>
        <taxon>Metazoa</taxon>
        <taxon>Ecdysozoa</taxon>
        <taxon>Arthropoda</taxon>
        <taxon>Crustacea</taxon>
        <taxon>Multicrustacea</taxon>
        <taxon>Malacostraca</taxon>
        <taxon>Eumalacostraca</taxon>
        <taxon>Eucarida</taxon>
        <taxon>Decapoda</taxon>
        <taxon>Pleocyemata</taxon>
        <taxon>Brachyura</taxon>
        <taxon>Eubrachyura</taxon>
        <taxon>Portunoidea</taxon>
        <taxon>Portunidae</taxon>
        <taxon>Portuninae</taxon>
        <taxon>Scylla</taxon>
    </lineage>
</organism>
<protein>
    <submittedName>
        <fullName evidence="3">Uncharacterized protein</fullName>
    </submittedName>
</protein>
<reference evidence="3" key="1">
    <citation type="submission" date="2015-09" db="EMBL/GenBank/DDBJ databases">
        <title>Scylla olivacea transcriptome.</title>
        <authorList>
            <person name="Ikhwanuddin M."/>
        </authorList>
    </citation>
    <scope>NUCLEOTIDE SEQUENCE</scope>
</reference>